<keyword evidence="3" id="KW-1185">Reference proteome</keyword>
<evidence type="ECO:0000313" key="2">
    <source>
        <dbReference type="EMBL" id="KAF2288901.1"/>
    </source>
</evidence>
<gene>
    <name evidence="2" type="ORF">GH714_022652</name>
</gene>
<evidence type="ECO:0000259" key="1">
    <source>
        <dbReference type="Pfam" id="PF26130"/>
    </source>
</evidence>
<proteinExistence type="predicted"/>
<dbReference type="AlphaFoldDB" id="A0A6A6KIY7"/>
<evidence type="ECO:0000313" key="3">
    <source>
        <dbReference type="Proteomes" id="UP000467840"/>
    </source>
</evidence>
<feature type="domain" description="PB1-like" evidence="1">
    <location>
        <begin position="17"/>
        <end position="106"/>
    </location>
</feature>
<accession>A0A6A6KIY7</accession>
<protein>
    <recommendedName>
        <fullName evidence="1">PB1-like domain-containing protein</fullName>
    </recommendedName>
</protein>
<name>A0A6A6KIY7_HEVBR</name>
<dbReference type="Proteomes" id="UP000467840">
    <property type="component" value="Chromosome 8"/>
</dbReference>
<reference evidence="2 3" key="1">
    <citation type="journal article" date="2020" name="Mol. Plant">
        <title>The Chromosome-Based Rubber Tree Genome Provides New Insights into Spurge Genome Evolution and Rubber Biosynthesis.</title>
        <authorList>
            <person name="Liu J."/>
            <person name="Shi C."/>
            <person name="Shi C.C."/>
            <person name="Li W."/>
            <person name="Zhang Q.J."/>
            <person name="Zhang Y."/>
            <person name="Li K."/>
            <person name="Lu H.F."/>
            <person name="Shi C."/>
            <person name="Zhu S.T."/>
            <person name="Xiao Z.Y."/>
            <person name="Nan H."/>
            <person name="Yue Y."/>
            <person name="Zhu X.G."/>
            <person name="Wu Y."/>
            <person name="Hong X.N."/>
            <person name="Fan G.Y."/>
            <person name="Tong Y."/>
            <person name="Zhang D."/>
            <person name="Mao C.L."/>
            <person name="Liu Y.L."/>
            <person name="Hao S.J."/>
            <person name="Liu W.Q."/>
            <person name="Lv M.Q."/>
            <person name="Zhang H.B."/>
            <person name="Liu Y."/>
            <person name="Hu-Tang G.R."/>
            <person name="Wang J.P."/>
            <person name="Wang J.H."/>
            <person name="Sun Y.H."/>
            <person name="Ni S.B."/>
            <person name="Chen W.B."/>
            <person name="Zhang X.C."/>
            <person name="Jiao Y.N."/>
            <person name="Eichler E.E."/>
            <person name="Li G.H."/>
            <person name="Liu X."/>
            <person name="Gao L.Z."/>
        </authorList>
    </citation>
    <scope>NUCLEOTIDE SEQUENCE [LARGE SCALE GENOMIC DNA]</scope>
    <source>
        <strain evidence="3">cv. GT1</strain>
        <tissue evidence="2">Leaf</tissue>
    </source>
</reference>
<organism evidence="2 3">
    <name type="scientific">Hevea brasiliensis</name>
    <name type="common">Para rubber tree</name>
    <name type="synonym">Siphonia brasiliensis</name>
    <dbReference type="NCBI Taxonomy" id="3981"/>
    <lineage>
        <taxon>Eukaryota</taxon>
        <taxon>Viridiplantae</taxon>
        <taxon>Streptophyta</taxon>
        <taxon>Embryophyta</taxon>
        <taxon>Tracheophyta</taxon>
        <taxon>Spermatophyta</taxon>
        <taxon>Magnoliopsida</taxon>
        <taxon>eudicotyledons</taxon>
        <taxon>Gunneridae</taxon>
        <taxon>Pentapetalae</taxon>
        <taxon>rosids</taxon>
        <taxon>fabids</taxon>
        <taxon>Malpighiales</taxon>
        <taxon>Euphorbiaceae</taxon>
        <taxon>Crotonoideae</taxon>
        <taxon>Micrandreae</taxon>
        <taxon>Hevea</taxon>
    </lineage>
</organism>
<dbReference type="InterPro" id="IPR058594">
    <property type="entry name" value="PB1-like_dom_pln"/>
</dbReference>
<sequence>MADSLPGPDNPNYFTLVLHVEGTKSEWGYYDGVRWSVPYCQKDEMSLIRLDKLCQGIKIEGLLRYFWRVPGKDYREWLRPLGYDNNVLTMCQHVELEGSVDVYVEHLNVDDLRREFRRGIDEMQNKGKCVVIEEIDEDANNAAQENNVEDGNINDGELDNGEANRVTTTYLIDNEQVENSHASPSVNDNAAQNETVRDTFERFIMLASNFDDFFDTIMEGTMYNKAVGNGYDEGRVEEGDCNDNPPGPIDSHTEVRVEEVNHSVQKQRRTEVDLMDKYYDIEDGDVDVQDVLHELDQINKKKDER</sequence>
<dbReference type="EMBL" id="JAAGAX010000016">
    <property type="protein sequence ID" value="KAF2288901.1"/>
    <property type="molecule type" value="Genomic_DNA"/>
</dbReference>
<comment type="caution">
    <text evidence="2">The sequence shown here is derived from an EMBL/GenBank/DDBJ whole genome shotgun (WGS) entry which is preliminary data.</text>
</comment>
<dbReference type="Pfam" id="PF26130">
    <property type="entry name" value="PB1-like"/>
    <property type="match status" value="1"/>
</dbReference>